<accession>A0ABU7WEI0</accession>
<dbReference type="PANTHER" id="PTHR39176">
    <property type="entry name" value="PERIPLASMIC PROTEIN-RELATED"/>
    <property type="match status" value="1"/>
</dbReference>
<sequence length="134" mass="14311">MSIPSRIAVALLLVAGGSYAWSASAADDASAGFSRCMDAGGGVTARMLDCIGTETRLQDARLNAEYRRTLAAVSPGQQTRLRAAQRVWIQYRDANCRFRADPDGGTLASVAAAECVRTMTTERASELAQLRPQT</sequence>
<dbReference type="Pfam" id="PF07007">
    <property type="entry name" value="LprI"/>
    <property type="match status" value="1"/>
</dbReference>
<proteinExistence type="predicted"/>
<name>A0ABU7WEI0_9GAMM</name>
<reference evidence="3 4" key="1">
    <citation type="submission" date="2024-01" db="EMBL/GenBank/DDBJ databases">
        <title>Novel species of the genus Luteimonas isolated from rivers.</title>
        <authorList>
            <person name="Lu H."/>
        </authorList>
    </citation>
    <scope>NUCLEOTIDE SEQUENCE [LARGE SCALE GENOMIC DNA]</scope>
    <source>
        <strain evidence="3 4">SMYT11W</strain>
    </source>
</reference>
<dbReference type="Proteomes" id="UP001358324">
    <property type="component" value="Unassembled WGS sequence"/>
</dbReference>
<comment type="caution">
    <text evidence="3">The sequence shown here is derived from an EMBL/GenBank/DDBJ whole genome shotgun (WGS) entry which is preliminary data.</text>
</comment>
<gene>
    <name evidence="3" type="ORF">V3391_09170</name>
</gene>
<dbReference type="PANTHER" id="PTHR39176:SF1">
    <property type="entry name" value="PERIPLASMIC PROTEIN"/>
    <property type="match status" value="1"/>
</dbReference>
<feature type="chain" id="PRO_5045491296" evidence="1">
    <location>
        <begin position="26"/>
        <end position="134"/>
    </location>
</feature>
<dbReference type="EMBL" id="JAZHBM010000002">
    <property type="protein sequence ID" value="MEF3082380.1"/>
    <property type="molecule type" value="Genomic_DNA"/>
</dbReference>
<keyword evidence="1" id="KW-0732">Signal</keyword>
<organism evidence="3 4">
    <name type="scientific">Luteimonas flava</name>
    <dbReference type="NCBI Taxonomy" id="3115822"/>
    <lineage>
        <taxon>Bacteria</taxon>
        <taxon>Pseudomonadati</taxon>
        <taxon>Pseudomonadota</taxon>
        <taxon>Gammaproteobacteria</taxon>
        <taxon>Lysobacterales</taxon>
        <taxon>Lysobacteraceae</taxon>
        <taxon>Luteimonas</taxon>
    </lineage>
</organism>
<evidence type="ECO:0000259" key="2">
    <source>
        <dbReference type="Pfam" id="PF07007"/>
    </source>
</evidence>
<dbReference type="Gene3D" id="1.20.1270.180">
    <property type="match status" value="1"/>
</dbReference>
<evidence type="ECO:0000256" key="1">
    <source>
        <dbReference type="SAM" id="SignalP"/>
    </source>
</evidence>
<dbReference type="InterPro" id="IPR009739">
    <property type="entry name" value="LprI-like_N"/>
</dbReference>
<keyword evidence="4" id="KW-1185">Reference proteome</keyword>
<dbReference type="RefSeq" id="WP_332078122.1">
    <property type="nucleotide sequence ID" value="NZ_JAZHBM010000002.1"/>
</dbReference>
<evidence type="ECO:0000313" key="4">
    <source>
        <dbReference type="Proteomes" id="UP001358324"/>
    </source>
</evidence>
<feature type="signal peptide" evidence="1">
    <location>
        <begin position="1"/>
        <end position="25"/>
    </location>
</feature>
<feature type="domain" description="Lysozyme inhibitor LprI-like N-terminal" evidence="2">
    <location>
        <begin position="36"/>
        <end position="127"/>
    </location>
</feature>
<evidence type="ECO:0000313" key="3">
    <source>
        <dbReference type="EMBL" id="MEF3082380.1"/>
    </source>
</evidence>
<protein>
    <submittedName>
        <fullName evidence="3">Lysozyme inhibitor LprI family protein</fullName>
    </submittedName>
</protein>